<dbReference type="Proteomes" id="UP001056201">
    <property type="component" value="Chromosome 1"/>
</dbReference>
<accession>A0ABY4S1N1</accession>
<gene>
    <name evidence="1" type="ORF">MW290_10130</name>
</gene>
<evidence type="ECO:0000313" key="2">
    <source>
        <dbReference type="Proteomes" id="UP001056201"/>
    </source>
</evidence>
<sequence length="99" mass="11509">MEELERFTLTYQPFEERIEEYMGLRKRSTLGYDMQIHYAGFPIGHQTRYVTHSNVEYEEKRIDLIFNGELASAVNGIVQLAVTKGMNVKALPGRRRLVS</sequence>
<name>A0ABY4S1N1_AQUTE</name>
<protein>
    <submittedName>
        <fullName evidence="1">Uncharacterized protein</fullName>
    </submittedName>
</protein>
<dbReference type="RefSeq" id="WP_250194542.1">
    <property type="nucleotide sequence ID" value="NZ_CP097635.1"/>
</dbReference>
<reference evidence="1" key="1">
    <citation type="submission" date="2022-05" db="EMBL/GenBank/DDBJ databases">
        <title>An RpoN-dependent PEP-CTERM gene is involved in floc formation of an Aquincola tertiaricarbonis strain.</title>
        <authorList>
            <person name="Qiu D."/>
            <person name="Xia M."/>
        </authorList>
    </citation>
    <scope>NUCLEOTIDE SEQUENCE</scope>
    <source>
        <strain evidence="1">RN12</strain>
    </source>
</reference>
<dbReference type="EMBL" id="CP097635">
    <property type="protein sequence ID" value="URI06279.1"/>
    <property type="molecule type" value="Genomic_DNA"/>
</dbReference>
<evidence type="ECO:0000313" key="1">
    <source>
        <dbReference type="EMBL" id="URI06279.1"/>
    </source>
</evidence>
<organism evidence="1 2">
    <name type="scientific">Aquincola tertiaricarbonis</name>
    <dbReference type="NCBI Taxonomy" id="391953"/>
    <lineage>
        <taxon>Bacteria</taxon>
        <taxon>Pseudomonadati</taxon>
        <taxon>Pseudomonadota</taxon>
        <taxon>Betaproteobacteria</taxon>
        <taxon>Burkholderiales</taxon>
        <taxon>Sphaerotilaceae</taxon>
        <taxon>Aquincola</taxon>
    </lineage>
</organism>
<proteinExistence type="predicted"/>
<keyword evidence="2" id="KW-1185">Reference proteome</keyword>